<proteinExistence type="predicted"/>
<reference evidence="1" key="1">
    <citation type="submission" date="2021-06" db="EMBL/GenBank/DDBJ databases">
        <authorList>
            <person name="Kallberg Y."/>
            <person name="Tangrot J."/>
            <person name="Rosling A."/>
        </authorList>
    </citation>
    <scope>NUCLEOTIDE SEQUENCE</scope>
    <source>
        <strain evidence="1">28 12/20/2015</strain>
    </source>
</reference>
<sequence length="133" mass="15139">MPTTIAALIRCNKNLNKYKLTSQEESDLQTITQFLKPFYETTNNSTSLKFLKTATTQMSDKIQKYSNEIYDKTAFMAAILDPRIKLKLMPDDMNTEANTKDYLAIQSTSVLSEQVFSKAGNTIQAKHTRLSEK</sequence>
<protein>
    <submittedName>
        <fullName evidence="1">10521_t:CDS:1</fullName>
    </submittedName>
</protein>
<gene>
    <name evidence="1" type="ORF">SPELUC_LOCUS12150</name>
</gene>
<dbReference type="EMBL" id="CAJVPW010027754">
    <property type="protein sequence ID" value="CAG8716475.1"/>
    <property type="molecule type" value="Genomic_DNA"/>
</dbReference>
<dbReference type="Proteomes" id="UP000789366">
    <property type="component" value="Unassembled WGS sequence"/>
</dbReference>
<accession>A0ACA9PLY5</accession>
<name>A0ACA9PLY5_9GLOM</name>
<organism evidence="1 2">
    <name type="scientific">Cetraspora pellucida</name>
    <dbReference type="NCBI Taxonomy" id="1433469"/>
    <lineage>
        <taxon>Eukaryota</taxon>
        <taxon>Fungi</taxon>
        <taxon>Fungi incertae sedis</taxon>
        <taxon>Mucoromycota</taxon>
        <taxon>Glomeromycotina</taxon>
        <taxon>Glomeromycetes</taxon>
        <taxon>Diversisporales</taxon>
        <taxon>Gigasporaceae</taxon>
        <taxon>Cetraspora</taxon>
    </lineage>
</organism>
<evidence type="ECO:0000313" key="1">
    <source>
        <dbReference type="EMBL" id="CAG8716475.1"/>
    </source>
</evidence>
<evidence type="ECO:0000313" key="2">
    <source>
        <dbReference type="Proteomes" id="UP000789366"/>
    </source>
</evidence>
<keyword evidence="2" id="KW-1185">Reference proteome</keyword>
<comment type="caution">
    <text evidence="1">The sequence shown here is derived from an EMBL/GenBank/DDBJ whole genome shotgun (WGS) entry which is preliminary data.</text>
</comment>
<feature type="non-terminal residue" evidence="1">
    <location>
        <position position="133"/>
    </location>
</feature>